<protein>
    <recommendedName>
        <fullName evidence="3">GATA-type domain-containing protein</fullName>
    </recommendedName>
</protein>
<dbReference type="GO" id="GO:0043565">
    <property type="term" value="F:sequence-specific DNA binding"/>
    <property type="evidence" value="ECO:0007669"/>
    <property type="project" value="InterPro"/>
</dbReference>
<keyword evidence="1" id="KW-0479">Metal-binding</keyword>
<dbReference type="SMART" id="SM00401">
    <property type="entry name" value="ZnF_GATA"/>
    <property type="match status" value="1"/>
</dbReference>
<dbReference type="EMBL" id="JARJCW010000197">
    <property type="protein sequence ID" value="KAJ7187486.1"/>
    <property type="molecule type" value="Genomic_DNA"/>
</dbReference>
<evidence type="ECO:0000256" key="1">
    <source>
        <dbReference type="PROSITE-ProRule" id="PRU00094"/>
    </source>
</evidence>
<reference evidence="4" key="1">
    <citation type="submission" date="2023-03" db="EMBL/GenBank/DDBJ databases">
        <title>Massive genome expansion in bonnet fungi (Mycena s.s.) driven by repeated elements and novel gene families across ecological guilds.</title>
        <authorList>
            <consortium name="Lawrence Berkeley National Laboratory"/>
            <person name="Harder C.B."/>
            <person name="Miyauchi S."/>
            <person name="Viragh M."/>
            <person name="Kuo A."/>
            <person name="Thoen E."/>
            <person name="Andreopoulos B."/>
            <person name="Lu D."/>
            <person name="Skrede I."/>
            <person name="Drula E."/>
            <person name="Henrissat B."/>
            <person name="Morin E."/>
            <person name="Kohler A."/>
            <person name="Barry K."/>
            <person name="LaButti K."/>
            <person name="Morin E."/>
            <person name="Salamov A."/>
            <person name="Lipzen A."/>
            <person name="Mereny Z."/>
            <person name="Hegedus B."/>
            <person name="Baldrian P."/>
            <person name="Stursova M."/>
            <person name="Weitz H."/>
            <person name="Taylor A."/>
            <person name="Grigoriev I.V."/>
            <person name="Nagy L.G."/>
            <person name="Martin F."/>
            <person name="Kauserud H."/>
        </authorList>
    </citation>
    <scope>NUCLEOTIDE SEQUENCE</scope>
    <source>
        <strain evidence="4">9144</strain>
    </source>
</reference>
<gene>
    <name evidence="4" type="ORF">GGX14DRAFT_485479</name>
</gene>
<feature type="region of interest" description="Disordered" evidence="2">
    <location>
        <begin position="288"/>
        <end position="309"/>
    </location>
</feature>
<evidence type="ECO:0000313" key="4">
    <source>
        <dbReference type="EMBL" id="KAJ7187486.1"/>
    </source>
</evidence>
<comment type="caution">
    <text evidence="4">The sequence shown here is derived from an EMBL/GenBank/DDBJ whole genome shotgun (WGS) entry which is preliminary data.</text>
</comment>
<name>A0AAD6URN3_9AGAR</name>
<dbReference type="Proteomes" id="UP001219525">
    <property type="component" value="Unassembled WGS sequence"/>
</dbReference>
<dbReference type="CDD" id="cd00202">
    <property type="entry name" value="ZnF_GATA"/>
    <property type="match status" value="1"/>
</dbReference>
<organism evidence="4 5">
    <name type="scientific">Mycena pura</name>
    <dbReference type="NCBI Taxonomy" id="153505"/>
    <lineage>
        <taxon>Eukaryota</taxon>
        <taxon>Fungi</taxon>
        <taxon>Dikarya</taxon>
        <taxon>Basidiomycota</taxon>
        <taxon>Agaricomycotina</taxon>
        <taxon>Agaricomycetes</taxon>
        <taxon>Agaricomycetidae</taxon>
        <taxon>Agaricales</taxon>
        <taxon>Marasmiineae</taxon>
        <taxon>Mycenaceae</taxon>
        <taxon>Mycena</taxon>
    </lineage>
</organism>
<feature type="domain" description="GATA-type" evidence="3">
    <location>
        <begin position="30"/>
        <end position="65"/>
    </location>
</feature>
<evidence type="ECO:0000313" key="5">
    <source>
        <dbReference type="Proteomes" id="UP001219525"/>
    </source>
</evidence>
<dbReference type="GO" id="GO:0006355">
    <property type="term" value="P:regulation of DNA-templated transcription"/>
    <property type="evidence" value="ECO:0007669"/>
    <property type="project" value="InterPro"/>
</dbReference>
<dbReference type="Gene3D" id="3.30.50.10">
    <property type="entry name" value="Erythroid Transcription Factor GATA-1, subunit A"/>
    <property type="match status" value="1"/>
</dbReference>
<keyword evidence="1" id="KW-0862">Zinc</keyword>
<accession>A0AAD6URN3</accession>
<dbReference type="GO" id="GO:0008270">
    <property type="term" value="F:zinc ion binding"/>
    <property type="evidence" value="ECO:0007669"/>
    <property type="project" value="UniProtKB-KW"/>
</dbReference>
<dbReference type="AlphaFoldDB" id="A0AAD6URN3"/>
<sequence>MPNCPQPSAPRMKDDGRFIYTNPGESIRRGSRARSCAKCGSPKSPTWRLGADGQTLCNKCGLQYRRGLKKPREGSIGAFAHRSPSRPVSSTAIELSAIPPSITEVTDNGSEPNTGFFADSAEAPYTSWDLVENIPSLPPEPFNAFDQDATAQTHADAAGFYTAQDTNGSIRSFGDLRPGHEIVDLMALSAKHAPEPTPVAPQPSQTLARYSPNTFLPYTSSNNELNVFDFPVNLSPPNSAQLDYAPRASTRSSAAFASSLASFLEYCSAAGTSHRPDACIQEVDDPQEASEVGVGSTGAVSSTQDTDHGTQCPCTPCLRRLFLGTSQTISGDNPMHYLEQPLTAFYARAAAVHHAALQRQSSVYVATETFIREVGEDHRLVTTFATLRPDLGLAPSQSSRYPALMAAGWDLVFDHVITAATYPTPLNDWLHGQTMMKHLTAERAKSSLWDMTRLPPGQHVPDSQTFRWLQRTLLNVETSAGPLVTLNIQSGNDKYPFRKLHGALSLMKHANTFNRLALYRSLEPRLQDACTESCQEWYIAVLDEAAKLSGRESQLSLLEANKKYMLDSMDIYMGAFLNMGVERSLHVCSDNCTSHVQPSFRSLVSAARDALHDLFAPPEKLLGSIQGISAAYPTQRQLFLTRLVGLTQFKLYYSYSLMPKDKKATHSTGCRSRLTDARLELAKTTPTGLIWNYLPVEIGRRATAKLAQATEALGAGNMYIV</sequence>
<keyword evidence="1" id="KW-0863">Zinc-finger</keyword>
<keyword evidence="5" id="KW-1185">Reference proteome</keyword>
<dbReference type="InterPro" id="IPR013088">
    <property type="entry name" value="Znf_NHR/GATA"/>
</dbReference>
<evidence type="ECO:0000259" key="3">
    <source>
        <dbReference type="PROSITE" id="PS50114"/>
    </source>
</evidence>
<evidence type="ECO:0000256" key="2">
    <source>
        <dbReference type="SAM" id="MobiDB-lite"/>
    </source>
</evidence>
<dbReference type="SUPFAM" id="SSF57716">
    <property type="entry name" value="Glucocorticoid receptor-like (DNA-binding domain)"/>
    <property type="match status" value="1"/>
</dbReference>
<proteinExistence type="predicted"/>
<dbReference type="InterPro" id="IPR000679">
    <property type="entry name" value="Znf_GATA"/>
</dbReference>
<dbReference type="PROSITE" id="PS50114">
    <property type="entry name" value="GATA_ZN_FINGER_2"/>
    <property type="match status" value="1"/>
</dbReference>
<dbReference type="Pfam" id="PF00320">
    <property type="entry name" value="GATA"/>
    <property type="match status" value="1"/>
</dbReference>